<keyword evidence="15" id="KW-1185">Reference proteome</keyword>
<dbReference type="FunFam" id="3.30.470.20:FF:000028">
    <property type="entry name" value="Methylcrotonoyl-CoA carboxylase subunit alpha, mitochondrial"/>
    <property type="match status" value="1"/>
</dbReference>
<dbReference type="CDD" id="cd06850">
    <property type="entry name" value="biotinyl_domain"/>
    <property type="match status" value="1"/>
</dbReference>
<accession>A0AAN8WW69</accession>
<dbReference type="Pfam" id="PF02785">
    <property type="entry name" value="Biotin_carb_C"/>
    <property type="match status" value="1"/>
</dbReference>
<evidence type="ECO:0000259" key="12">
    <source>
        <dbReference type="PROSITE" id="PS50975"/>
    </source>
</evidence>
<dbReference type="PROSITE" id="PS50975">
    <property type="entry name" value="ATP_GRASP"/>
    <property type="match status" value="1"/>
</dbReference>
<dbReference type="SUPFAM" id="SSF51246">
    <property type="entry name" value="Rudiment single hybrid motif"/>
    <property type="match status" value="1"/>
</dbReference>
<protein>
    <submittedName>
        <fullName evidence="14">Methylcrotonoyl-CoA carboxylase subunit alpha, mitochondrial</fullName>
        <ecNumber evidence="14">6.4.1.4</ecNumber>
    </submittedName>
</protein>
<evidence type="ECO:0000256" key="9">
    <source>
        <dbReference type="ARBA" id="ARBA00056148"/>
    </source>
</evidence>
<keyword evidence="6" id="KW-0809">Transit peptide</keyword>
<sequence>MLSRRYISGGWQVIRNWSTRLAHTSVEYRPISKLLIANRGEIACRVVRTARKMGVRTVAVYSEPDKNSMHVAMADEAYHIGPAASQESYLRADKILSVVQQSGAQAVHPGYGFLSENVEFAEQCAKERIIFVGPPATAIRDMGIKSTSKKIMSEAGVPIIGGYHGDDQSDSRLRKEAENIGFPVMIKAVRGGGGKGMRIAMTPEEFEDQLESARREATKAFGDDVMLIEKFVERPRHVEVQIFGDHHGNYVYLFERDCSVQRRHQKIIEEAPAPGLTWDVRRSIGEAAVKAARAVGYVGAGTVEFILDASHNFYFMEMNTRLQVEHPVSEMITNTDLVEWQLRVAAGERLPLLQDDIKLSGHSFEARIYAEDPDGGFLPGAGPLNHLSTPLATDRIRIETGVRQGDEVSVHYDPMIAKLVVWGHDRAHALNSLVTCLGDYNIVGLSTNVNFLMSLATHPNFVAGDVSTDFIPDHYNELFPERKPSPQLFCQTALALILEEEQETVRVIAKSRDPTSPFSPTGIPRINHTLSRVITISCGGKEETVQVDYVGSAKYRMTVGGTSYDISGILVRENNVAHLNCTVDGAASCSRVVMDGRDIHLFTQTGGWQFGVPAPKFESKLRKSAGASGGAVAPMPGVVEKVFVTPGQTVEAGDPLVVMIAMKMEYVIKAASPGVVEKVLFKQGDNVAKNTPLVKIKETEES</sequence>
<dbReference type="Gene3D" id="3.40.50.20">
    <property type="match status" value="1"/>
</dbReference>
<dbReference type="SUPFAM" id="SSF52440">
    <property type="entry name" value="PreATP-grasp domain"/>
    <property type="match status" value="1"/>
</dbReference>
<dbReference type="FunFam" id="3.30.1490.20:FF:000003">
    <property type="entry name" value="acetyl-CoA carboxylase isoform X1"/>
    <property type="match status" value="1"/>
</dbReference>
<keyword evidence="8" id="KW-0092">Biotin</keyword>
<dbReference type="PROSITE" id="PS00188">
    <property type="entry name" value="BIOTIN"/>
    <property type="match status" value="1"/>
</dbReference>
<reference evidence="14 15" key="1">
    <citation type="submission" date="2023-11" db="EMBL/GenBank/DDBJ databases">
        <title>Halocaridina rubra genome assembly.</title>
        <authorList>
            <person name="Smith C."/>
        </authorList>
    </citation>
    <scope>NUCLEOTIDE SEQUENCE [LARGE SCALE GENOMIC DNA]</scope>
    <source>
        <strain evidence="14">EP-1</strain>
        <tissue evidence="14">Whole</tissue>
    </source>
</reference>
<dbReference type="InterPro" id="IPR005479">
    <property type="entry name" value="CPAse_ATP-bd"/>
</dbReference>
<dbReference type="InterPro" id="IPR000089">
    <property type="entry name" value="Biotin_lipoyl"/>
</dbReference>
<comment type="function">
    <text evidence="9">This is one of the 2 subunits of the biotin-dependent propionyl-CoA carboxylase (PCC), a mitochondrial enzyme involved in the catabolism of odd chain fatty acids, branched-chain amino acids isoleucine, threonine, methionine, and valine and other metabolites. Propionyl-CoA carboxylase catalyzes the carboxylation of propionyl-CoA/propanoyl-CoA to D-methylmalonyl-CoA/(S)-methylmalonyl-CoA. Within the holoenzyme, the alpha subunit catalyzes the ATP-dependent carboxylation of the biotin carried by the biotin carboxyl carrier (BCC) domain, while the beta subunit then transfers the carboxyl group from carboxylated biotin to propionyl-CoA. Propionyl-CoA carboxylase also significantly acts on butyryl-CoA/butanoyl-CoA, which is converted to ethylmalonyl-CoA/(2S)-ethylmalonyl-CoA. Other alternative minor substrates include (2E)-butenoyl-CoA/crotonoyl-CoA.</text>
</comment>
<evidence type="ECO:0000256" key="4">
    <source>
        <dbReference type="ARBA" id="ARBA00022741"/>
    </source>
</evidence>
<dbReference type="GO" id="GO:0046872">
    <property type="term" value="F:metal ion binding"/>
    <property type="evidence" value="ECO:0007669"/>
    <property type="project" value="InterPro"/>
</dbReference>
<dbReference type="FunFam" id="3.40.50.20:FF:000010">
    <property type="entry name" value="Propionyl-CoA carboxylase subunit alpha"/>
    <property type="match status" value="1"/>
</dbReference>
<dbReference type="EC" id="6.4.1.4" evidence="14"/>
<dbReference type="EMBL" id="JAXCGZ010014350">
    <property type="protein sequence ID" value="KAK7071531.1"/>
    <property type="molecule type" value="Genomic_DNA"/>
</dbReference>
<comment type="caution">
    <text evidence="14">The sequence shown here is derived from an EMBL/GenBank/DDBJ whole genome shotgun (WGS) entry which is preliminary data.</text>
</comment>
<evidence type="ECO:0000256" key="5">
    <source>
        <dbReference type="ARBA" id="ARBA00022840"/>
    </source>
</evidence>
<dbReference type="Gene3D" id="3.30.1490.20">
    <property type="entry name" value="ATP-grasp fold, A domain"/>
    <property type="match status" value="1"/>
</dbReference>
<dbReference type="SMART" id="SM00878">
    <property type="entry name" value="Biotin_carb_C"/>
    <property type="match status" value="1"/>
</dbReference>
<dbReference type="InterPro" id="IPR050856">
    <property type="entry name" value="Biotin_carboxylase_complex"/>
</dbReference>
<dbReference type="InterPro" id="IPR005481">
    <property type="entry name" value="BC-like_N"/>
</dbReference>
<feature type="domain" description="Lipoyl-binding" evidence="11">
    <location>
        <begin position="622"/>
        <end position="697"/>
    </location>
</feature>
<dbReference type="Pfam" id="PF00289">
    <property type="entry name" value="Biotin_carb_N"/>
    <property type="match status" value="1"/>
</dbReference>
<organism evidence="14 15">
    <name type="scientific">Halocaridina rubra</name>
    <name type="common">Hawaiian red shrimp</name>
    <dbReference type="NCBI Taxonomy" id="373956"/>
    <lineage>
        <taxon>Eukaryota</taxon>
        <taxon>Metazoa</taxon>
        <taxon>Ecdysozoa</taxon>
        <taxon>Arthropoda</taxon>
        <taxon>Crustacea</taxon>
        <taxon>Multicrustacea</taxon>
        <taxon>Malacostraca</taxon>
        <taxon>Eumalacostraca</taxon>
        <taxon>Eucarida</taxon>
        <taxon>Decapoda</taxon>
        <taxon>Pleocyemata</taxon>
        <taxon>Caridea</taxon>
        <taxon>Atyoidea</taxon>
        <taxon>Atyidae</taxon>
        <taxon>Halocaridina</taxon>
    </lineage>
</organism>
<gene>
    <name evidence="14" type="primary">MCCC1_2</name>
    <name evidence="14" type="ORF">SK128_025488</name>
</gene>
<dbReference type="InterPro" id="IPR011053">
    <property type="entry name" value="Single_hybrid_motif"/>
</dbReference>
<dbReference type="FunFam" id="2.40.50.100:FF:000003">
    <property type="entry name" value="Acetyl-CoA carboxylase biotin carboxyl carrier protein"/>
    <property type="match status" value="1"/>
</dbReference>
<dbReference type="GO" id="GO:0005759">
    <property type="term" value="C:mitochondrial matrix"/>
    <property type="evidence" value="ECO:0007669"/>
    <property type="project" value="UniProtKB-SubCell"/>
</dbReference>
<keyword evidence="4 10" id="KW-0547">Nucleotide-binding</keyword>
<dbReference type="Gene3D" id="3.30.470.20">
    <property type="entry name" value="ATP-grasp fold, B domain"/>
    <property type="match status" value="1"/>
</dbReference>
<dbReference type="Pfam" id="PF00364">
    <property type="entry name" value="Biotin_lipoyl"/>
    <property type="match status" value="1"/>
</dbReference>
<dbReference type="InterPro" id="IPR011054">
    <property type="entry name" value="Rudment_hybrid_motif"/>
</dbReference>
<proteinExistence type="predicted"/>
<dbReference type="Proteomes" id="UP001381693">
    <property type="component" value="Unassembled WGS sequence"/>
</dbReference>
<evidence type="ECO:0000313" key="15">
    <source>
        <dbReference type="Proteomes" id="UP001381693"/>
    </source>
</evidence>
<evidence type="ECO:0000256" key="1">
    <source>
        <dbReference type="ARBA" id="ARBA00001953"/>
    </source>
</evidence>
<feature type="domain" description="Biotin carboxylation" evidence="13">
    <location>
        <begin position="30"/>
        <end position="476"/>
    </location>
</feature>
<comment type="cofactor">
    <cofactor evidence="1">
        <name>biotin</name>
        <dbReference type="ChEBI" id="CHEBI:57586"/>
    </cofactor>
</comment>
<dbReference type="InterPro" id="IPR013815">
    <property type="entry name" value="ATP_grasp_subdomain_1"/>
</dbReference>
<dbReference type="InterPro" id="IPR005482">
    <property type="entry name" value="Biotin_COase_C"/>
</dbReference>
<evidence type="ECO:0000256" key="2">
    <source>
        <dbReference type="ARBA" id="ARBA00004305"/>
    </source>
</evidence>
<dbReference type="InterPro" id="IPR011764">
    <property type="entry name" value="Biotin_carboxylation_dom"/>
</dbReference>
<evidence type="ECO:0000256" key="3">
    <source>
        <dbReference type="ARBA" id="ARBA00022598"/>
    </source>
</evidence>
<dbReference type="InterPro" id="IPR011761">
    <property type="entry name" value="ATP-grasp"/>
</dbReference>
<dbReference type="InterPro" id="IPR016185">
    <property type="entry name" value="PreATP-grasp_dom_sf"/>
</dbReference>
<dbReference type="PROSITE" id="PS50979">
    <property type="entry name" value="BC"/>
    <property type="match status" value="1"/>
</dbReference>
<dbReference type="PANTHER" id="PTHR18866:SF33">
    <property type="entry name" value="METHYLCROTONOYL-COA CARBOXYLASE SUBUNIT ALPHA, MITOCHONDRIAL-RELATED"/>
    <property type="match status" value="1"/>
</dbReference>
<dbReference type="Pfam" id="PF02786">
    <property type="entry name" value="CPSase_L_D2"/>
    <property type="match status" value="1"/>
</dbReference>
<evidence type="ECO:0000256" key="8">
    <source>
        <dbReference type="ARBA" id="ARBA00023267"/>
    </source>
</evidence>
<keyword evidence="5 10" id="KW-0067">ATP-binding</keyword>
<dbReference type="SUPFAM" id="SSF56059">
    <property type="entry name" value="Glutathione synthetase ATP-binding domain-like"/>
    <property type="match status" value="1"/>
</dbReference>
<name>A0AAN8WW69_HALRR</name>
<evidence type="ECO:0000256" key="10">
    <source>
        <dbReference type="PROSITE-ProRule" id="PRU00409"/>
    </source>
</evidence>
<dbReference type="Gene3D" id="2.40.50.100">
    <property type="match status" value="1"/>
</dbReference>
<dbReference type="InterPro" id="IPR001882">
    <property type="entry name" value="Biotin_BS"/>
</dbReference>
<evidence type="ECO:0000259" key="11">
    <source>
        <dbReference type="PROSITE" id="PS50968"/>
    </source>
</evidence>
<dbReference type="PANTHER" id="PTHR18866">
    <property type="entry name" value="CARBOXYLASE:PYRUVATE/ACETYL-COA/PROPIONYL-COA CARBOXYLASE"/>
    <property type="match status" value="1"/>
</dbReference>
<comment type="subcellular location">
    <subcellularLocation>
        <location evidence="2">Mitochondrion matrix</location>
    </subcellularLocation>
</comment>
<feature type="domain" description="ATP-grasp" evidence="12">
    <location>
        <begin position="149"/>
        <end position="346"/>
    </location>
</feature>
<dbReference type="SUPFAM" id="SSF51230">
    <property type="entry name" value="Single hybrid motif"/>
    <property type="match status" value="1"/>
</dbReference>
<dbReference type="GO" id="GO:0005524">
    <property type="term" value="F:ATP binding"/>
    <property type="evidence" value="ECO:0007669"/>
    <property type="project" value="UniProtKB-UniRule"/>
</dbReference>
<evidence type="ECO:0000313" key="14">
    <source>
        <dbReference type="EMBL" id="KAK7071531.1"/>
    </source>
</evidence>
<keyword evidence="3 14" id="KW-0436">Ligase</keyword>
<evidence type="ECO:0000256" key="7">
    <source>
        <dbReference type="ARBA" id="ARBA00023128"/>
    </source>
</evidence>
<dbReference type="PROSITE" id="PS00867">
    <property type="entry name" value="CPSASE_2"/>
    <property type="match status" value="1"/>
</dbReference>
<keyword evidence="7" id="KW-0496">Mitochondrion</keyword>
<dbReference type="PROSITE" id="PS50968">
    <property type="entry name" value="BIOTINYL_LIPOYL"/>
    <property type="match status" value="1"/>
</dbReference>
<dbReference type="Gene3D" id="3.30.700.40">
    <property type="match status" value="1"/>
</dbReference>
<dbReference type="AlphaFoldDB" id="A0AAN8WW69"/>
<dbReference type="GO" id="GO:0004485">
    <property type="term" value="F:methylcrotonoyl-CoA carboxylase activity"/>
    <property type="evidence" value="ECO:0007669"/>
    <property type="project" value="UniProtKB-EC"/>
</dbReference>
<evidence type="ECO:0000259" key="13">
    <source>
        <dbReference type="PROSITE" id="PS50979"/>
    </source>
</evidence>
<evidence type="ECO:0000256" key="6">
    <source>
        <dbReference type="ARBA" id="ARBA00022946"/>
    </source>
</evidence>